<dbReference type="InterPro" id="IPR011050">
    <property type="entry name" value="Pectin_lyase_fold/virulence"/>
</dbReference>
<dbReference type="Gene3D" id="2.160.20.10">
    <property type="entry name" value="Single-stranded right-handed beta-helix, Pectin lyase-like"/>
    <property type="match status" value="1"/>
</dbReference>
<feature type="compositionally biased region" description="Polar residues" evidence="2">
    <location>
        <begin position="241"/>
        <end position="255"/>
    </location>
</feature>
<proteinExistence type="predicted"/>
<dbReference type="InterPro" id="IPR051550">
    <property type="entry name" value="SCF-Subunits/Alg-Epimerases"/>
</dbReference>
<dbReference type="EMBL" id="CP047423">
    <property type="protein sequence ID" value="QPD06004.1"/>
    <property type="molecule type" value="Genomic_DNA"/>
</dbReference>
<feature type="region of interest" description="Disordered" evidence="2">
    <location>
        <begin position="227"/>
        <end position="263"/>
    </location>
</feature>
<dbReference type="SUPFAM" id="SSF51126">
    <property type="entry name" value="Pectin lyase-like"/>
    <property type="match status" value="1"/>
</dbReference>
<reference evidence="4 5" key="1">
    <citation type="journal article" date="2020" name="ISME J.">
        <title>Enrichment and physiological characterization of a novel comammox Nitrospira indicates ammonium inhibition of complete nitrification.</title>
        <authorList>
            <person name="Sakoula D."/>
            <person name="Koch H."/>
            <person name="Frank J."/>
            <person name="Jetten M.S.M."/>
            <person name="van Kessel M.A.H.J."/>
            <person name="Lucker S."/>
        </authorList>
    </citation>
    <scope>NUCLEOTIDE SEQUENCE [LARGE SCALE GENOMIC DNA]</scope>
    <source>
        <strain evidence="4">Comreactor17</strain>
    </source>
</reference>
<dbReference type="KEGG" id="nkf:Nkreftii_003778"/>
<keyword evidence="1" id="KW-0677">Repeat</keyword>
<evidence type="ECO:0000313" key="4">
    <source>
        <dbReference type="EMBL" id="QPD06004.1"/>
    </source>
</evidence>
<evidence type="ECO:0000256" key="1">
    <source>
        <dbReference type="ARBA" id="ARBA00022737"/>
    </source>
</evidence>
<dbReference type="Proteomes" id="UP000593737">
    <property type="component" value="Chromosome"/>
</dbReference>
<evidence type="ECO:0000259" key="3">
    <source>
        <dbReference type="Pfam" id="PF13229"/>
    </source>
</evidence>
<protein>
    <recommendedName>
        <fullName evidence="3">Right handed beta helix domain-containing protein</fullName>
    </recommendedName>
</protein>
<dbReference type="AlphaFoldDB" id="A0A7S8FHC9"/>
<evidence type="ECO:0000313" key="5">
    <source>
        <dbReference type="Proteomes" id="UP000593737"/>
    </source>
</evidence>
<dbReference type="Pfam" id="PF13229">
    <property type="entry name" value="Beta_helix"/>
    <property type="match status" value="1"/>
</dbReference>
<sequence length="263" mass="28991">MNIDSVPSNPLGGKTLIVDCSGQNKYMLPSEAIHDMGESDQVYVRPGIYEDKIFVSQRPIRLVGAGRDLVQIFSRRGGPLYLQEVPEGWIAGITFRYVGSDQHSALNILNSTCTIRHCRAMEGILSGVVLYGPQCGATLVDNEVCRNRESGIFIFAGAYPRVTDNHCFDNHHFGIAVRDPGSHPELVRNRCEGNMLSGILLFQDAESLIVDNLCQNNQQWGLLLTPDARPNPSPSELPRMNQLTPNPLGSYSISDQPLAEIGR</sequence>
<evidence type="ECO:0000256" key="2">
    <source>
        <dbReference type="SAM" id="MobiDB-lite"/>
    </source>
</evidence>
<accession>A0A7S8FHC9</accession>
<dbReference type="InterPro" id="IPR012334">
    <property type="entry name" value="Pectin_lyas_fold"/>
</dbReference>
<dbReference type="PANTHER" id="PTHR22990">
    <property type="entry name" value="F-BOX ONLY PROTEIN"/>
    <property type="match status" value="1"/>
</dbReference>
<gene>
    <name evidence="4" type="ORF">Nkreftii_003778</name>
</gene>
<dbReference type="GO" id="GO:0006511">
    <property type="term" value="P:ubiquitin-dependent protein catabolic process"/>
    <property type="evidence" value="ECO:0007669"/>
    <property type="project" value="TreeGrafter"/>
</dbReference>
<dbReference type="PANTHER" id="PTHR22990:SF15">
    <property type="entry name" value="F-BOX ONLY PROTEIN 10"/>
    <property type="match status" value="1"/>
</dbReference>
<name>A0A7S8FHC9_9BACT</name>
<dbReference type="InterPro" id="IPR039448">
    <property type="entry name" value="Beta_helix"/>
</dbReference>
<organism evidence="4 5">
    <name type="scientific">Candidatus Nitrospira kreftii</name>
    <dbReference type="NCBI Taxonomy" id="2652173"/>
    <lineage>
        <taxon>Bacteria</taxon>
        <taxon>Pseudomonadati</taxon>
        <taxon>Nitrospirota</taxon>
        <taxon>Nitrospiria</taxon>
        <taxon>Nitrospirales</taxon>
        <taxon>Nitrospiraceae</taxon>
        <taxon>Nitrospira</taxon>
    </lineage>
</organism>
<feature type="domain" description="Right handed beta helix" evidence="3">
    <location>
        <begin position="110"/>
        <end position="224"/>
    </location>
</feature>